<accession>A0A557SL37</accession>
<dbReference type="SUPFAM" id="SSF46689">
    <property type="entry name" value="Homeodomain-like"/>
    <property type="match status" value="1"/>
</dbReference>
<dbReference type="GO" id="GO:0000976">
    <property type="term" value="F:transcription cis-regulatory region binding"/>
    <property type="evidence" value="ECO:0007669"/>
    <property type="project" value="TreeGrafter"/>
</dbReference>
<dbReference type="InterPro" id="IPR009057">
    <property type="entry name" value="Homeodomain-like_sf"/>
</dbReference>
<reference evidence="6 7" key="1">
    <citation type="submission" date="2019-07" db="EMBL/GenBank/DDBJ databases">
        <title>The pathways for chlorine oxyanion respiration interact through the shared metabolite chlorate.</title>
        <authorList>
            <person name="Barnum T.P."/>
            <person name="Cheng Y."/>
            <person name="Hill K.A."/>
            <person name="Lucas L.N."/>
            <person name="Carlson H.K."/>
            <person name="Coates J.D."/>
        </authorList>
    </citation>
    <scope>NUCLEOTIDE SEQUENCE [LARGE SCALE GENOMIC DNA]</scope>
    <source>
        <strain evidence="5 6">SFB-1</strain>
        <strain evidence="4 7">SFB-3</strain>
    </source>
</reference>
<name>A0A557SL37_9RHOO</name>
<dbReference type="PANTHER" id="PTHR30055:SF235">
    <property type="entry name" value="TRANSCRIPTIONAL REGULATORY PROTEIN"/>
    <property type="match status" value="1"/>
</dbReference>
<evidence type="ECO:0000313" key="5">
    <source>
        <dbReference type="EMBL" id="TVO78032.1"/>
    </source>
</evidence>
<dbReference type="EMBL" id="VMNI01000006">
    <property type="protein sequence ID" value="TVO78032.1"/>
    <property type="molecule type" value="Genomic_DNA"/>
</dbReference>
<evidence type="ECO:0000259" key="3">
    <source>
        <dbReference type="PROSITE" id="PS50977"/>
    </source>
</evidence>
<evidence type="ECO:0000313" key="7">
    <source>
        <dbReference type="Proteomes" id="UP000319502"/>
    </source>
</evidence>
<dbReference type="Pfam" id="PF17939">
    <property type="entry name" value="TetR_C_30"/>
    <property type="match status" value="1"/>
</dbReference>
<organism evidence="5 6">
    <name type="scientific">Denitromonas halophila</name>
    <dbReference type="NCBI Taxonomy" id="1629404"/>
    <lineage>
        <taxon>Bacteria</taxon>
        <taxon>Pseudomonadati</taxon>
        <taxon>Pseudomonadota</taxon>
        <taxon>Betaproteobacteria</taxon>
        <taxon>Rhodocyclales</taxon>
        <taxon>Zoogloeaceae</taxon>
        <taxon>Denitromonas</taxon>
    </lineage>
</organism>
<protein>
    <submittedName>
        <fullName evidence="5">TetR/AcrR family transcriptional regulator</fullName>
    </submittedName>
</protein>
<dbReference type="SUPFAM" id="SSF48498">
    <property type="entry name" value="Tetracyclin repressor-like, C-terminal domain"/>
    <property type="match status" value="1"/>
</dbReference>
<comment type="caution">
    <text evidence="5">The sequence shown here is derived from an EMBL/GenBank/DDBJ whole genome shotgun (WGS) entry which is preliminary data.</text>
</comment>
<dbReference type="EMBL" id="VMNK01000006">
    <property type="protein sequence ID" value="TVO57662.1"/>
    <property type="molecule type" value="Genomic_DNA"/>
</dbReference>
<dbReference type="OrthoDB" id="2356263at2"/>
<dbReference type="InterPro" id="IPR001647">
    <property type="entry name" value="HTH_TetR"/>
</dbReference>
<dbReference type="Pfam" id="PF00440">
    <property type="entry name" value="TetR_N"/>
    <property type="match status" value="1"/>
</dbReference>
<dbReference type="Proteomes" id="UP000318349">
    <property type="component" value="Unassembled WGS sequence"/>
</dbReference>
<sequence length="230" mass="24932">MTRSDTTDAKTRLLDAAEHLFTEHGFAATSLRKITTEAGVPLAMVSYHFGSKKGLMEAVYARALGQRDTSRVGYLDRLEAQAGGAPVPVDVLVEAFISSALRLTRKGTISGAVFKQMIGRAFYEPEAGVEDFFPTEYAEAVERYKCAFMRALPALSEADVVWRMYFFVGMVAYAMAGKDVMRMTEIYALEEAGCPEAMLRRLMPFIVAGFNAPSADVSPAAGALAVALGT</sequence>
<dbReference type="InterPro" id="IPR041586">
    <property type="entry name" value="PsrA_TetR_C"/>
</dbReference>
<dbReference type="InterPro" id="IPR036271">
    <property type="entry name" value="Tet_transcr_reg_TetR-rel_C_sf"/>
</dbReference>
<dbReference type="Gene3D" id="1.10.357.10">
    <property type="entry name" value="Tetracycline Repressor, domain 2"/>
    <property type="match status" value="1"/>
</dbReference>
<dbReference type="PROSITE" id="PS50977">
    <property type="entry name" value="HTH_TETR_2"/>
    <property type="match status" value="1"/>
</dbReference>
<dbReference type="PANTHER" id="PTHR30055">
    <property type="entry name" value="HTH-TYPE TRANSCRIPTIONAL REGULATOR RUTR"/>
    <property type="match status" value="1"/>
</dbReference>
<dbReference type="GO" id="GO:0003700">
    <property type="term" value="F:DNA-binding transcription factor activity"/>
    <property type="evidence" value="ECO:0007669"/>
    <property type="project" value="TreeGrafter"/>
</dbReference>
<evidence type="ECO:0000313" key="4">
    <source>
        <dbReference type="EMBL" id="TVO57662.1"/>
    </source>
</evidence>
<evidence type="ECO:0000256" key="2">
    <source>
        <dbReference type="PROSITE-ProRule" id="PRU00335"/>
    </source>
</evidence>
<feature type="DNA-binding region" description="H-T-H motif" evidence="2">
    <location>
        <begin position="30"/>
        <end position="49"/>
    </location>
</feature>
<gene>
    <name evidence="5" type="ORF">FHP89_06000</name>
    <name evidence="4" type="ORF">FHP91_08300</name>
</gene>
<dbReference type="Proteomes" id="UP000319502">
    <property type="component" value="Unassembled WGS sequence"/>
</dbReference>
<evidence type="ECO:0000256" key="1">
    <source>
        <dbReference type="ARBA" id="ARBA00023125"/>
    </source>
</evidence>
<proteinExistence type="predicted"/>
<keyword evidence="7" id="KW-1185">Reference proteome</keyword>
<dbReference type="InterPro" id="IPR050109">
    <property type="entry name" value="HTH-type_TetR-like_transc_reg"/>
</dbReference>
<dbReference type="RefSeq" id="WP_144175331.1">
    <property type="nucleotide sequence ID" value="NZ_VMNK01000006.1"/>
</dbReference>
<dbReference type="PRINTS" id="PR00455">
    <property type="entry name" value="HTHTETR"/>
</dbReference>
<evidence type="ECO:0000313" key="6">
    <source>
        <dbReference type="Proteomes" id="UP000318349"/>
    </source>
</evidence>
<dbReference type="AlphaFoldDB" id="A0A557SL37"/>
<feature type="domain" description="HTH tetR-type" evidence="3">
    <location>
        <begin position="7"/>
        <end position="67"/>
    </location>
</feature>
<keyword evidence="1 2" id="KW-0238">DNA-binding</keyword>